<accession>A0A4Z0B2B5</accession>
<proteinExistence type="predicted"/>
<feature type="transmembrane region" description="Helical" evidence="1">
    <location>
        <begin position="20"/>
        <end position="42"/>
    </location>
</feature>
<evidence type="ECO:0000313" key="3">
    <source>
        <dbReference type="Proteomes" id="UP000297734"/>
    </source>
</evidence>
<sequence>MNWVLLQLQWLFNLRVARALLWTLLCVVLAIAANVVGIYFVGSIAGWERWLADAASYFMLWRLCLYGATGYGWIWMRRRLLAREPGTEARRRVIRAEVAGCIAIVALEASLLSQSM</sequence>
<organism evidence="2 3">
    <name type="scientific">Pseudomonas nabeulensis</name>
    <dbReference type="NCBI Taxonomy" id="2293833"/>
    <lineage>
        <taxon>Bacteria</taxon>
        <taxon>Pseudomonadati</taxon>
        <taxon>Pseudomonadota</taxon>
        <taxon>Gammaproteobacteria</taxon>
        <taxon>Pseudomonadales</taxon>
        <taxon>Pseudomonadaceae</taxon>
        <taxon>Pseudomonas</taxon>
    </lineage>
</organism>
<dbReference type="OrthoDB" id="8970903at2"/>
<keyword evidence="1" id="KW-1133">Transmembrane helix</keyword>
<dbReference type="AlphaFoldDB" id="A0A4Z0B2B5"/>
<dbReference type="Proteomes" id="UP000297734">
    <property type="component" value="Unassembled WGS sequence"/>
</dbReference>
<keyword evidence="1" id="KW-0472">Membrane</keyword>
<dbReference type="RefSeq" id="WP_135309231.1">
    <property type="nucleotide sequence ID" value="NZ_QUZT01000030.1"/>
</dbReference>
<feature type="transmembrane region" description="Helical" evidence="1">
    <location>
        <begin position="54"/>
        <end position="74"/>
    </location>
</feature>
<keyword evidence="1" id="KW-0812">Transmembrane</keyword>
<evidence type="ECO:0000313" key="2">
    <source>
        <dbReference type="EMBL" id="TFY92861.1"/>
    </source>
</evidence>
<comment type="caution">
    <text evidence="2">The sequence shown here is derived from an EMBL/GenBank/DDBJ whole genome shotgun (WGS) entry which is preliminary data.</text>
</comment>
<keyword evidence="3" id="KW-1185">Reference proteome</keyword>
<dbReference type="EMBL" id="QUZT01000030">
    <property type="protein sequence ID" value="TFY92861.1"/>
    <property type="molecule type" value="Genomic_DNA"/>
</dbReference>
<protein>
    <submittedName>
        <fullName evidence="2">Uncharacterized protein</fullName>
    </submittedName>
</protein>
<reference evidence="2 3" key="1">
    <citation type="journal article" date="2019" name="Syst. Appl. Microbiol.">
        <title>New species of pathogenic Pseudomonas isolated from citrus in Tunisia: Proposal of Pseudomonas kairouanensis sp. nov. and Pseudomonas nabeulensis sp. nov.</title>
        <authorList>
            <person name="Oueslati M."/>
            <person name="Mulet M."/>
            <person name="Gomila M."/>
            <person name="Berge O."/>
            <person name="Hajlaoui M.R."/>
            <person name="Lalucat J."/>
            <person name="Sadfi-Zouaoui N."/>
            <person name="Garcia-Valdes E."/>
        </authorList>
    </citation>
    <scope>NUCLEOTIDE SEQUENCE [LARGE SCALE GENOMIC DNA]</scope>
    <source>
        <strain evidence="2 3">E10B</strain>
    </source>
</reference>
<evidence type="ECO:0000256" key="1">
    <source>
        <dbReference type="SAM" id="Phobius"/>
    </source>
</evidence>
<name>A0A4Z0B2B5_9PSED</name>
<gene>
    <name evidence="2" type="ORF">DYL61_16675</name>
</gene>